<comment type="caution">
    <text evidence="1">The sequence shown here is derived from an EMBL/GenBank/DDBJ whole genome shotgun (WGS) entry which is preliminary data.</text>
</comment>
<dbReference type="AlphaFoldDB" id="A0A409W4F2"/>
<gene>
    <name evidence="1" type="ORF">CVT26_015317</name>
</gene>
<sequence length="113" mass="12377">MSVLQLLLEGGLLVPRMVATVVRKSLAMSLSPCRSVLTILAVLHFPYPPPVAEIFNCYLSCFDYPTSPVHAHSPGKMAPNTTDLTLHPVFANVSTSSFRLRLAPDEPVNQILF</sequence>
<dbReference type="Proteomes" id="UP000284706">
    <property type="component" value="Unassembled WGS sequence"/>
</dbReference>
<evidence type="ECO:0000313" key="1">
    <source>
        <dbReference type="EMBL" id="PPQ73345.1"/>
    </source>
</evidence>
<name>A0A409W4F2_9AGAR</name>
<proteinExistence type="predicted"/>
<dbReference type="EMBL" id="NHYE01005410">
    <property type="protein sequence ID" value="PPQ73345.1"/>
    <property type="molecule type" value="Genomic_DNA"/>
</dbReference>
<keyword evidence="2" id="KW-1185">Reference proteome</keyword>
<protein>
    <submittedName>
        <fullName evidence="1">Uncharacterized protein</fullName>
    </submittedName>
</protein>
<organism evidence="1 2">
    <name type="scientific">Gymnopilus dilepis</name>
    <dbReference type="NCBI Taxonomy" id="231916"/>
    <lineage>
        <taxon>Eukaryota</taxon>
        <taxon>Fungi</taxon>
        <taxon>Dikarya</taxon>
        <taxon>Basidiomycota</taxon>
        <taxon>Agaricomycotina</taxon>
        <taxon>Agaricomycetes</taxon>
        <taxon>Agaricomycetidae</taxon>
        <taxon>Agaricales</taxon>
        <taxon>Agaricineae</taxon>
        <taxon>Hymenogastraceae</taxon>
        <taxon>Gymnopilus</taxon>
    </lineage>
</organism>
<accession>A0A409W4F2</accession>
<dbReference type="InParanoid" id="A0A409W4F2"/>
<reference evidence="1 2" key="1">
    <citation type="journal article" date="2018" name="Evol. Lett.">
        <title>Horizontal gene cluster transfer increased hallucinogenic mushroom diversity.</title>
        <authorList>
            <person name="Reynolds H.T."/>
            <person name="Vijayakumar V."/>
            <person name="Gluck-Thaler E."/>
            <person name="Korotkin H.B."/>
            <person name="Matheny P.B."/>
            <person name="Slot J.C."/>
        </authorList>
    </citation>
    <scope>NUCLEOTIDE SEQUENCE [LARGE SCALE GENOMIC DNA]</scope>
    <source>
        <strain evidence="1 2">SRW20</strain>
    </source>
</reference>
<evidence type="ECO:0000313" key="2">
    <source>
        <dbReference type="Proteomes" id="UP000284706"/>
    </source>
</evidence>